<reference evidence="12" key="1">
    <citation type="submission" date="2016-11" db="EMBL/GenBank/DDBJ databases">
        <authorList>
            <person name="Varghese N."/>
            <person name="Submissions S."/>
        </authorList>
    </citation>
    <scope>NUCLEOTIDE SEQUENCE [LARGE SCALE GENOMIC DNA]</scope>
    <source>
        <strain evidence="12">DSM 18761</strain>
    </source>
</reference>
<dbReference type="PRINTS" id="PR00953">
    <property type="entry name" value="TYPE3IMRPROT"/>
</dbReference>
<feature type="transmembrane region" description="Helical" evidence="10">
    <location>
        <begin position="12"/>
        <end position="32"/>
    </location>
</feature>
<dbReference type="PANTHER" id="PTHR30065">
    <property type="entry name" value="FLAGELLAR BIOSYNTHETIC PROTEIN FLIR"/>
    <property type="match status" value="1"/>
</dbReference>
<evidence type="ECO:0000313" key="11">
    <source>
        <dbReference type="EMBL" id="SHE59905.1"/>
    </source>
</evidence>
<keyword evidence="6 10" id="KW-1133">Transmembrane helix</keyword>
<evidence type="ECO:0000256" key="2">
    <source>
        <dbReference type="ARBA" id="ARBA00009772"/>
    </source>
</evidence>
<evidence type="ECO:0000256" key="7">
    <source>
        <dbReference type="ARBA" id="ARBA00023136"/>
    </source>
</evidence>
<dbReference type="InterPro" id="IPR006303">
    <property type="entry name" value="FliR"/>
</dbReference>
<protein>
    <recommendedName>
        <fullName evidence="3 9">Flagellar biosynthetic protein FliR</fullName>
    </recommendedName>
</protein>
<keyword evidence="5 10" id="KW-0812">Transmembrane</keyword>
<feature type="transmembrane region" description="Helical" evidence="10">
    <location>
        <begin position="38"/>
        <end position="57"/>
    </location>
</feature>
<feature type="transmembrane region" description="Helical" evidence="10">
    <location>
        <begin position="224"/>
        <end position="244"/>
    </location>
</feature>
<dbReference type="Pfam" id="PF01311">
    <property type="entry name" value="Bac_export_1"/>
    <property type="match status" value="1"/>
</dbReference>
<dbReference type="EMBL" id="FQUR01000008">
    <property type="protein sequence ID" value="SHE59905.1"/>
    <property type="molecule type" value="Genomic_DNA"/>
</dbReference>
<feature type="transmembrane region" description="Helical" evidence="10">
    <location>
        <begin position="127"/>
        <end position="150"/>
    </location>
</feature>
<evidence type="ECO:0000256" key="6">
    <source>
        <dbReference type="ARBA" id="ARBA00022989"/>
    </source>
</evidence>
<feature type="transmembrane region" description="Helical" evidence="10">
    <location>
        <begin position="69"/>
        <end position="94"/>
    </location>
</feature>
<comment type="function">
    <text evidence="1 10">Role in flagellar biosynthesis.</text>
</comment>
<keyword evidence="11" id="KW-0969">Cilium</keyword>
<feature type="transmembrane region" description="Helical" evidence="10">
    <location>
        <begin position="182"/>
        <end position="204"/>
    </location>
</feature>
<sequence length="260" mass="29274">MDIIQYLLQNVQIFILLFVRMLGIFILTPFFGTKNIPTIFKIGLGFFAAVIVFDTMEPVDLQTNNVFDYFIVVISEFIVGLVIGLASMISFSAIHLAGQLIDYQLGFGLVNILDIHSETQVPLMGNFIYILTILIFMLLNGHYILFTMLAKSVDIIPVGRVVFNLPGMSQVLTKMVADMFILGFRISAPIILTTLLTDLVLGIISRTIPQLNVFMIGMPAKIFVGIFTLLIMLPMYLAIIDFMFNGMNADIFRLMKFMTR</sequence>
<dbReference type="GO" id="GO:0044780">
    <property type="term" value="P:bacterial-type flagellum assembly"/>
    <property type="evidence" value="ECO:0007669"/>
    <property type="project" value="UniProtKB-UniRule"/>
</dbReference>
<keyword evidence="11" id="KW-0282">Flagellum</keyword>
<dbReference type="GO" id="GO:0009425">
    <property type="term" value="C:bacterial-type flagellum basal body"/>
    <property type="evidence" value="ECO:0007669"/>
    <property type="project" value="UniProtKB-SubCell"/>
</dbReference>
<evidence type="ECO:0000256" key="9">
    <source>
        <dbReference type="NCBIfam" id="TIGR01400"/>
    </source>
</evidence>
<evidence type="ECO:0000256" key="4">
    <source>
        <dbReference type="ARBA" id="ARBA00022475"/>
    </source>
</evidence>
<evidence type="ECO:0000256" key="8">
    <source>
        <dbReference type="ARBA" id="ARBA00023143"/>
    </source>
</evidence>
<dbReference type="RefSeq" id="WP_072967572.1">
    <property type="nucleotide sequence ID" value="NZ_FQUR01000008.1"/>
</dbReference>
<gene>
    <name evidence="11" type="ORF">SAMN02745195_00735</name>
</gene>
<evidence type="ECO:0000256" key="5">
    <source>
        <dbReference type="ARBA" id="ARBA00022692"/>
    </source>
</evidence>
<dbReference type="AlphaFoldDB" id="A0A1M4UTA1"/>
<keyword evidence="11" id="KW-0966">Cell projection</keyword>
<evidence type="ECO:0000256" key="1">
    <source>
        <dbReference type="ARBA" id="ARBA00002578"/>
    </source>
</evidence>
<dbReference type="InterPro" id="IPR002010">
    <property type="entry name" value="T3SS_IM_R"/>
</dbReference>
<dbReference type="NCBIfam" id="TIGR01400">
    <property type="entry name" value="fliR"/>
    <property type="match status" value="1"/>
</dbReference>
<keyword evidence="8 10" id="KW-0975">Bacterial flagellum</keyword>
<dbReference type="PANTHER" id="PTHR30065:SF1">
    <property type="entry name" value="SURFACE PRESENTATION OF ANTIGENS PROTEIN SPAR"/>
    <property type="match status" value="1"/>
</dbReference>
<keyword evidence="7 10" id="KW-0472">Membrane</keyword>
<keyword evidence="4 10" id="KW-1003">Cell membrane</keyword>
<dbReference type="GO" id="GO:0005886">
    <property type="term" value="C:plasma membrane"/>
    <property type="evidence" value="ECO:0007669"/>
    <property type="project" value="UniProtKB-SubCell"/>
</dbReference>
<evidence type="ECO:0000256" key="3">
    <source>
        <dbReference type="ARBA" id="ARBA00021717"/>
    </source>
</evidence>
<keyword evidence="12" id="KW-1185">Reference proteome</keyword>
<evidence type="ECO:0000313" key="12">
    <source>
        <dbReference type="Proteomes" id="UP000184127"/>
    </source>
</evidence>
<dbReference type="Proteomes" id="UP000184127">
    <property type="component" value="Unassembled WGS sequence"/>
</dbReference>
<comment type="subcellular location">
    <subcellularLocation>
        <location evidence="10">Cell membrane</location>
        <topology evidence="10">Multi-pass membrane protein</topology>
    </subcellularLocation>
    <subcellularLocation>
        <location evidence="10">Bacterial flagellum basal body</location>
    </subcellularLocation>
</comment>
<name>A0A1M4UTA1_9THEO</name>
<organism evidence="11 12">
    <name type="scientific">Thermoanaerobacter uzonensis DSM 18761</name>
    <dbReference type="NCBI Taxonomy" id="1123369"/>
    <lineage>
        <taxon>Bacteria</taxon>
        <taxon>Bacillati</taxon>
        <taxon>Bacillota</taxon>
        <taxon>Clostridia</taxon>
        <taxon>Thermoanaerobacterales</taxon>
        <taxon>Thermoanaerobacteraceae</taxon>
        <taxon>Thermoanaerobacter</taxon>
    </lineage>
</organism>
<evidence type="ECO:0000256" key="10">
    <source>
        <dbReference type="RuleBase" id="RU362071"/>
    </source>
</evidence>
<dbReference type="GO" id="GO:0006605">
    <property type="term" value="P:protein targeting"/>
    <property type="evidence" value="ECO:0007669"/>
    <property type="project" value="UniProtKB-UniRule"/>
</dbReference>
<proteinExistence type="inferred from homology"/>
<accession>A0A1M4UTA1</accession>
<comment type="similarity">
    <text evidence="2 10">Belongs to the FliR/MopE/SpaR family.</text>
</comment>